<dbReference type="EMBL" id="JBHMFI010000023">
    <property type="protein sequence ID" value="MFB9075583.1"/>
    <property type="molecule type" value="Genomic_DNA"/>
</dbReference>
<keyword evidence="2" id="KW-1185">Reference proteome</keyword>
<accession>A0ABV5GAU9</accession>
<comment type="caution">
    <text evidence="1">The sequence shown here is derived from an EMBL/GenBank/DDBJ whole genome shotgun (WGS) entry which is preliminary data.</text>
</comment>
<gene>
    <name evidence="1" type="ORF">ACFFX0_32235</name>
</gene>
<evidence type="ECO:0000313" key="1">
    <source>
        <dbReference type="EMBL" id="MFB9075583.1"/>
    </source>
</evidence>
<proteinExistence type="predicted"/>
<dbReference type="Proteomes" id="UP001589575">
    <property type="component" value="Unassembled WGS sequence"/>
</dbReference>
<organism evidence="1 2">
    <name type="scientific">Citricoccus parietis</name>
    <dbReference type="NCBI Taxonomy" id="592307"/>
    <lineage>
        <taxon>Bacteria</taxon>
        <taxon>Bacillati</taxon>
        <taxon>Actinomycetota</taxon>
        <taxon>Actinomycetes</taxon>
        <taxon>Micrococcales</taxon>
        <taxon>Micrococcaceae</taxon>
        <taxon>Citricoccus</taxon>
    </lineage>
</organism>
<protein>
    <submittedName>
        <fullName evidence="1">Uncharacterized protein</fullName>
    </submittedName>
</protein>
<reference evidence="1 2" key="1">
    <citation type="submission" date="2024-09" db="EMBL/GenBank/DDBJ databases">
        <authorList>
            <person name="Sun Q."/>
            <person name="Mori K."/>
        </authorList>
    </citation>
    <scope>NUCLEOTIDE SEQUENCE [LARGE SCALE GENOMIC DNA]</scope>
    <source>
        <strain evidence="1 2">CCM 7609</strain>
    </source>
</reference>
<name>A0ABV5GAU9_9MICC</name>
<evidence type="ECO:0000313" key="2">
    <source>
        <dbReference type="Proteomes" id="UP001589575"/>
    </source>
</evidence>
<sequence>MGGQLCGVGGDEAQQGLAGAAAWVSDRADLVGVARSFVVGEVDGGAPIGPDGSAPGGPIGGNPRILAGARLIGRTGKFFVGGVVGGIPGSLDRGV</sequence>